<evidence type="ECO:0000313" key="3">
    <source>
        <dbReference type="Proteomes" id="UP000256964"/>
    </source>
</evidence>
<dbReference type="AlphaFoldDB" id="A0A371CIK8"/>
<dbReference type="STRING" id="139420.A0A371CIK8"/>
<evidence type="ECO:0000313" key="1">
    <source>
        <dbReference type="EMBL" id="RDX40100.1"/>
    </source>
</evidence>
<reference evidence="1 3" key="1">
    <citation type="journal article" date="2018" name="Biotechnol. Biofuels">
        <title>Integrative visual omics of the white-rot fungus Polyporus brumalis exposes the biotechnological potential of its oxidative enzymes for delignifying raw plant biomass.</title>
        <authorList>
            <person name="Miyauchi S."/>
            <person name="Rancon A."/>
            <person name="Drula E."/>
            <person name="Hage H."/>
            <person name="Chaduli D."/>
            <person name="Favel A."/>
            <person name="Grisel S."/>
            <person name="Henrissat B."/>
            <person name="Herpoel-Gimbert I."/>
            <person name="Ruiz-Duenas F.J."/>
            <person name="Chevret D."/>
            <person name="Hainaut M."/>
            <person name="Lin J."/>
            <person name="Wang M."/>
            <person name="Pangilinan J."/>
            <person name="Lipzen A."/>
            <person name="Lesage-Meessen L."/>
            <person name="Navarro D."/>
            <person name="Riley R."/>
            <person name="Grigoriev I.V."/>
            <person name="Zhou S."/>
            <person name="Raouche S."/>
            <person name="Rosso M.N."/>
        </authorList>
    </citation>
    <scope>NUCLEOTIDE SEQUENCE [LARGE SCALE GENOMIC DNA]</scope>
    <source>
        <strain evidence="1 3">BRFM 1820</strain>
    </source>
</reference>
<proteinExistence type="predicted"/>
<dbReference type="Proteomes" id="UP000256964">
    <property type="component" value="Unassembled WGS sequence"/>
</dbReference>
<gene>
    <name evidence="2" type="ORF">OH76DRAFT_1361219</name>
    <name evidence="1" type="ORF">OH76DRAFT_1366701</name>
</gene>
<dbReference type="EMBL" id="KZ857587">
    <property type="protein sequence ID" value="RDX40100.1"/>
    <property type="molecule type" value="Genomic_DNA"/>
</dbReference>
<protein>
    <submittedName>
        <fullName evidence="1">Uncharacterized protein</fullName>
    </submittedName>
</protein>
<sequence>MYRHGKEAEKLVLKKSDYLAYRVRCLSMLREPQIRGALSYGGVIWRLTLELLLADEGLYHRAVELCVAGPVLDRGKDSLVLVFPSGADGTLYVDNRINDQQADILCGMYWRYCGKFDDTLTVEHLSWWPKPAVWKSSGFNTGIWNPSNEDWFQQRMLAIQDGTEMPRNGDRWRSSMKFNQYTSRLANSVEKAAVPVLNKHFGSA</sequence>
<name>A0A371CIK8_9APHY</name>
<dbReference type="OrthoDB" id="2746967at2759"/>
<dbReference type="EMBL" id="KZ857465">
    <property type="protein sequence ID" value="RDX43434.1"/>
    <property type="molecule type" value="Genomic_DNA"/>
</dbReference>
<evidence type="ECO:0000313" key="2">
    <source>
        <dbReference type="EMBL" id="RDX43434.1"/>
    </source>
</evidence>
<accession>A0A371CIK8</accession>
<keyword evidence="3" id="KW-1185">Reference proteome</keyword>
<organism evidence="1 3">
    <name type="scientific">Lentinus brumalis</name>
    <dbReference type="NCBI Taxonomy" id="2498619"/>
    <lineage>
        <taxon>Eukaryota</taxon>
        <taxon>Fungi</taxon>
        <taxon>Dikarya</taxon>
        <taxon>Basidiomycota</taxon>
        <taxon>Agaricomycotina</taxon>
        <taxon>Agaricomycetes</taxon>
        <taxon>Polyporales</taxon>
        <taxon>Polyporaceae</taxon>
        <taxon>Lentinus</taxon>
    </lineage>
</organism>